<sequence>MDDAAPTPRRSARTGSHRPEEGPRAKRRRLIVSPAKDQQEQRPRARQAAPPGVRPGSTVFARHRHSEGRYATPQAGGRHTARHSAALSPPPSPARALLRQAQAVAELDTDWLGRRPFIMDVILNAKPPVSEYSEDIVMEALERSQAALPRQQYQFDDHEGVEQYWADQAVLWRGVAVGRGHRPLDKGYRVSAERSTASWPVDAEDDSSRSSQSDAEPWSISSNSSGC</sequence>
<proteinExistence type="predicted"/>
<gene>
    <name evidence="2" type="ORF">WOLCODRAFT_162603</name>
</gene>
<dbReference type="OrthoDB" id="2989199at2759"/>
<dbReference type="AlphaFoldDB" id="A0A2H3JSU6"/>
<organism evidence="2 3">
    <name type="scientific">Wolfiporia cocos (strain MD-104)</name>
    <name type="common">Brown rot fungus</name>
    <dbReference type="NCBI Taxonomy" id="742152"/>
    <lineage>
        <taxon>Eukaryota</taxon>
        <taxon>Fungi</taxon>
        <taxon>Dikarya</taxon>
        <taxon>Basidiomycota</taxon>
        <taxon>Agaricomycotina</taxon>
        <taxon>Agaricomycetes</taxon>
        <taxon>Polyporales</taxon>
        <taxon>Phaeolaceae</taxon>
        <taxon>Wolfiporia</taxon>
    </lineage>
</organism>
<name>A0A2H3JSU6_WOLCO</name>
<feature type="compositionally biased region" description="Polar residues" evidence="1">
    <location>
        <begin position="209"/>
        <end position="227"/>
    </location>
</feature>
<feature type="region of interest" description="Disordered" evidence="1">
    <location>
        <begin position="185"/>
        <end position="227"/>
    </location>
</feature>
<evidence type="ECO:0000313" key="2">
    <source>
        <dbReference type="EMBL" id="PCH40858.1"/>
    </source>
</evidence>
<protein>
    <submittedName>
        <fullName evidence="2">Uncharacterized protein</fullName>
    </submittedName>
</protein>
<feature type="region of interest" description="Disordered" evidence="1">
    <location>
        <begin position="1"/>
        <end position="93"/>
    </location>
</feature>
<keyword evidence="3" id="KW-1185">Reference proteome</keyword>
<evidence type="ECO:0000256" key="1">
    <source>
        <dbReference type="SAM" id="MobiDB-lite"/>
    </source>
</evidence>
<accession>A0A2H3JSU6</accession>
<reference evidence="2 3" key="1">
    <citation type="journal article" date="2012" name="Science">
        <title>The Paleozoic origin of enzymatic lignin decomposition reconstructed from 31 fungal genomes.</title>
        <authorList>
            <person name="Floudas D."/>
            <person name="Binder M."/>
            <person name="Riley R."/>
            <person name="Barry K."/>
            <person name="Blanchette R.A."/>
            <person name="Henrissat B."/>
            <person name="Martinez A.T."/>
            <person name="Otillar R."/>
            <person name="Spatafora J.W."/>
            <person name="Yadav J.S."/>
            <person name="Aerts A."/>
            <person name="Benoit I."/>
            <person name="Boyd A."/>
            <person name="Carlson A."/>
            <person name="Copeland A."/>
            <person name="Coutinho P.M."/>
            <person name="de Vries R.P."/>
            <person name="Ferreira P."/>
            <person name="Findley K."/>
            <person name="Foster B."/>
            <person name="Gaskell J."/>
            <person name="Glotzer D."/>
            <person name="Gorecki P."/>
            <person name="Heitman J."/>
            <person name="Hesse C."/>
            <person name="Hori C."/>
            <person name="Igarashi K."/>
            <person name="Jurgens J.A."/>
            <person name="Kallen N."/>
            <person name="Kersten P."/>
            <person name="Kohler A."/>
            <person name="Kuees U."/>
            <person name="Kumar T.K.A."/>
            <person name="Kuo A."/>
            <person name="LaButti K."/>
            <person name="Larrondo L.F."/>
            <person name="Lindquist E."/>
            <person name="Ling A."/>
            <person name="Lombard V."/>
            <person name="Lucas S."/>
            <person name="Lundell T."/>
            <person name="Martin R."/>
            <person name="McLaughlin D.J."/>
            <person name="Morgenstern I."/>
            <person name="Morin E."/>
            <person name="Murat C."/>
            <person name="Nagy L.G."/>
            <person name="Nolan M."/>
            <person name="Ohm R.A."/>
            <person name="Patyshakuliyeva A."/>
            <person name="Rokas A."/>
            <person name="Ruiz-Duenas F.J."/>
            <person name="Sabat G."/>
            <person name="Salamov A."/>
            <person name="Samejima M."/>
            <person name="Schmutz J."/>
            <person name="Slot J.C."/>
            <person name="St John F."/>
            <person name="Stenlid J."/>
            <person name="Sun H."/>
            <person name="Sun S."/>
            <person name="Syed K."/>
            <person name="Tsang A."/>
            <person name="Wiebenga A."/>
            <person name="Young D."/>
            <person name="Pisabarro A."/>
            <person name="Eastwood D.C."/>
            <person name="Martin F."/>
            <person name="Cullen D."/>
            <person name="Grigoriev I.V."/>
            <person name="Hibbett D.S."/>
        </authorList>
    </citation>
    <scope>NUCLEOTIDE SEQUENCE [LARGE SCALE GENOMIC DNA]</scope>
    <source>
        <strain evidence="2 3">MD-104</strain>
    </source>
</reference>
<dbReference type="Proteomes" id="UP000218811">
    <property type="component" value="Unassembled WGS sequence"/>
</dbReference>
<dbReference type="EMBL" id="KB468113">
    <property type="protein sequence ID" value="PCH40858.1"/>
    <property type="molecule type" value="Genomic_DNA"/>
</dbReference>
<dbReference type="OMA" id="PREMSAR"/>
<evidence type="ECO:0000313" key="3">
    <source>
        <dbReference type="Proteomes" id="UP000218811"/>
    </source>
</evidence>